<keyword evidence="1" id="KW-0812">Transmembrane</keyword>
<keyword evidence="1" id="KW-1133">Transmembrane helix</keyword>
<evidence type="ECO:0000256" key="1">
    <source>
        <dbReference type="SAM" id="Phobius"/>
    </source>
</evidence>
<accession>A0ABM7WZC0</accession>
<organism evidence="2 3">
    <name type="scientific">Anaeromyxobacter oryzae</name>
    <dbReference type="NCBI Taxonomy" id="2918170"/>
    <lineage>
        <taxon>Bacteria</taxon>
        <taxon>Pseudomonadati</taxon>
        <taxon>Myxococcota</taxon>
        <taxon>Myxococcia</taxon>
        <taxon>Myxococcales</taxon>
        <taxon>Cystobacterineae</taxon>
        <taxon>Anaeromyxobacteraceae</taxon>
        <taxon>Anaeromyxobacter</taxon>
    </lineage>
</organism>
<name>A0ABM7WZC0_9BACT</name>
<dbReference type="RefSeq" id="WP_248353340.1">
    <property type="nucleotide sequence ID" value="NZ_AP025591.1"/>
</dbReference>
<sequence length="100" mass="11159">MVELIGWFSSAVLLATLARQVWKQWREQRAEGVSRWLFVGQTTASVGFTLYSALVRNWVFTVTNALILLNAIGGLVLTMRLRRRQAAGTSRAAPPRARTA</sequence>
<proteinExistence type="predicted"/>
<evidence type="ECO:0000313" key="2">
    <source>
        <dbReference type="EMBL" id="BDG04840.1"/>
    </source>
</evidence>
<dbReference type="Proteomes" id="UP001162891">
    <property type="component" value="Chromosome"/>
</dbReference>
<evidence type="ECO:0000313" key="3">
    <source>
        <dbReference type="Proteomes" id="UP001162891"/>
    </source>
</evidence>
<feature type="transmembrane region" description="Helical" evidence="1">
    <location>
        <begin position="58"/>
        <end position="77"/>
    </location>
</feature>
<keyword evidence="3" id="KW-1185">Reference proteome</keyword>
<keyword evidence="1" id="KW-0472">Membrane</keyword>
<gene>
    <name evidence="2" type="ORF">AMOR_38360</name>
</gene>
<evidence type="ECO:0008006" key="4">
    <source>
        <dbReference type="Google" id="ProtNLM"/>
    </source>
</evidence>
<dbReference type="Gene3D" id="1.20.1280.290">
    <property type="match status" value="1"/>
</dbReference>
<dbReference type="EMBL" id="AP025591">
    <property type="protein sequence ID" value="BDG04840.1"/>
    <property type="molecule type" value="Genomic_DNA"/>
</dbReference>
<reference evidence="3" key="1">
    <citation type="journal article" date="2022" name="Int. J. Syst. Evol. Microbiol.">
        <title>Anaeromyxobacter oryzae sp. nov., Anaeromyxobacter diazotrophicus sp. nov. and Anaeromyxobacter paludicola sp. nov., isolated from paddy soils.</title>
        <authorList>
            <person name="Itoh H."/>
            <person name="Xu Z."/>
            <person name="Mise K."/>
            <person name="Masuda Y."/>
            <person name="Ushijima N."/>
            <person name="Hayakawa C."/>
            <person name="Shiratori Y."/>
            <person name="Senoo K."/>
        </authorList>
    </citation>
    <scope>NUCLEOTIDE SEQUENCE [LARGE SCALE GENOMIC DNA]</scope>
    <source>
        <strain evidence="3">Red232</strain>
    </source>
</reference>
<protein>
    <recommendedName>
        <fullName evidence="4">PQ-loop repeat-containing protein</fullName>
    </recommendedName>
</protein>